<keyword evidence="2" id="KW-0548">Nucleotidyltransferase</keyword>
<dbReference type="PaxDb" id="67767-A0A0J7JTM4"/>
<dbReference type="STRING" id="67767.A0A0J7JTM4"/>
<gene>
    <name evidence="2" type="ORF">RF55_25700</name>
</gene>
<reference evidence="2 3" key="1">
    <citation type="submission" date="2015-04" db="EMBL/GenBank/DDBJ databases">
        <title>Lasius niger genome sequencing.</title>
        <authorList>
            <person name="Konorov E.A."/>
            <person name="Nikitin M.A."/>
            <person name="Kirill M.V."/>
            <person name="Chang P."/>
        </authorList>
    </citation>
    <scope>NUCLEOTIDE SEQUENCE [LARGE SCALE GENOMIC DNA]</scope>
    <source>
        <tissue evidence="2">Whole</tissue>
    </source>
</reference>
<sequence length="107" mass="12017">MVDHKLLLETLDELGIRGLALDLFKSYIYDRKVTMRNGSTKSSALNMQTGVPQGSILGPLLYLLFINNIRNVNLSAEYTVYADDTSLIYSGMTSKELENKINRDLAK</sequence>
<dbReference type="GO" id="GO:0003964">
    <property type="term" value="F:RNA-directed DNA polymerase activity"/>
    <property type="evidence" value="ECO:0007669"/>
    <property type="project" value="UniProtKB-KW"/>
</dbReference>
<protein>
    <submittedName>
        <fullName evidence="2">Rna-directed dna polymerase from mobile element jockey-like protein</fullName>
    </submittedName>
</protein>
<dbReference type="OrthoDB" id="7701509at2759"/>
<keyword evidence="2" id="KW-0808">Transferase</keyword>
<keyword evidence="2" id="KW-0695">RNA-directed DNA polymerase</keyword>
<evidence type="ECO:0000313" key="3">
    <source>
        <dbReference type="Proteomes" id="UP000036403"/>
    </source>
</evidence>
<name>A0A0J7JTM4_LASNI</name>
<dbReference type="InterPro" id="IPR000477">
    <property type="entry name" value="RT_dom"/>
</dbReference>
<dbReference type="AlphaFoldDB" id="A0A0J7JTM4"/>
<comment type="caution">
    <text evidence="2">The sequence shown here is derived from an EMBL/GenBank/DDBJ whole genome shotgun (WGS) entry which is preliminary data.</text>
</comment>
<dbReference type="PROSITE" id="PS50878">
    <property type="entry name" value="RT_POL"/>
    <property type="match status" value="1"/>
</dbReference>
<feature type="domain" description="Reverse transcriptase" evidence="1">
    <location>
        <begin position="1"/>
        <end position="107"/>
    </location>
</feature>
<dbReference type="PANTHER" id="PTHR33332">
    <property type="entry name" value="REVERSE TRANSCRIPTASE DOMAIN-CONTAINING PROTEIN"/>
    <property type="match status" value="1"/>
</dbReference>
<evidence type="ECO:0000313" key="2">
    <source>
        <dbReference type="EMBL" id="KMQ81633.1"/>
    </source>
</evidence>
<dbReference type="Pfam" id="PF00078">
    <property type="entry name" value="RVT_1"/>
    <property type="match status" value="1"/>
</dbReference>
<proteinExistence type="predicted"/>
<dbReference type="EMBL" id="LBMM01033260">
    <property type="protein sequence ID" value="KMQ81633.1"/>
    <property type="molecule type" value="Genomic_DNA"/>
</dbReference>
<evidence type="ECO:0000259" key="1">
    <source>
        <dbReference type="PROSITE" id="PS50878"/>
    </source>
</evidence>
<organism evidence="2 3">
    <name type="scientific">Lasius niger</name>
    <name type="common">Black garden ant</name>
    <dbReference type="NCBI Taxonomy" id="67767"/>
    <lineage>
        <taxon>Eukaryota</taxon>
        <taxon>Metazoa</taxon>
        <taxon>Ecdysozoa</taxon>
        <taxon>Arthropoda</taxon>
        <taxon>Hexapoda</taxon>
        <taxon>Insecta</taxon>
        <taxon>Pterygota</taxon>
        <taxon>Neoptera</taxon>
        <taxon>Endopterygota</taxon>
        <taxon>Hymenoptera</taxon>
        <taxon>Apocrita</taxon>
        <taxon>Aculeata</taxon>
        <taxon>Formicoidea</taxon>
        <taxon>Formicidae</taxon>
        <taxon>Formicinae</taxon>
        <taxon>Lasius</taxon>
        <taxon>Lasius</taxon>
    </lineage>
</organism>
<accession>A0A0J7JTM4</accession>
<keyword evidence="3" id="KW-1185">Reference proteome</keyword>
<dbReference type="Proteomes" id="UP000036403">
    <property type="component" value="Unassembled WGS sequence"/>
</dbReference>